<dbReference type="Proteomes" id="UP000029986">
    <property type="component" value="Chromosome"/>
</dbReference>
<evidence type="ECO:0000259" key="1">
    <source>
        <dbReference type="PROSITE" id="PS50883"/>
    </source>
</evidence>
<dbReference type="PATRIC" id="fig|1453496.5.peg.2400"/>
<dbReference type="EMBL" id="CP009706">
    <property type="protein sequence ID" value="AIU73008.1"/>
    <property type="molecule type" value="Genomic_DNA"/>
</dbReference>
<dbReference type="KEGG" id="hav:AT03_11845"/>
<dbReference type="PROSITE" id="PS50883">
    <property type="entry name" value="EAL"/>
    <property type="match status" value="1"/>
</dbReference>
<dbReference type="OrthoDB" id="9804951at2"/>
<keyword evidence="3" id="KW-1185">Reference proteome</keyword>
<dbReference type="GO" id="GO:0071111">
    <property type="term" value="F:cyclic-guanylate-specific phosphodiesterase activity"/>
    <property type="evidence" value="ECO:0007669"/>
    <property type="project" value="InterPro"/>
</dbReference>
<proteinExistence type="predicted"/>
<protein>
    <submittedName>
        <fullName evidence="2">Signal peptide protein</fullName>
    </submittedName>
</protein>
<dbReference type="eggNOG" id="COG2200">
    <property type="taxonomic scope" value="Bacteria"/>
</dbReference>
<dbReference type="Pfam" id="PF00563">
    <property type="entry name" value="EAL"/>
    <property type="match status" value="1"/>
</dbReference>
<dbReference type="InterPro" id="IPR001633">
    <property type="entry name" value="EAL_dom"/>
</dbReference>
<name>A0A097R2R1_HAFAL</name>
<dbReference type="HOGENOM" id="CLU_000445_70_50_6"/>
<evidence type="ECO:0000313" key="2">
    <source>
        <dbReference type="EMBL" id="AIU73008.1"/>
    </source>
</evidence>
<dbReference type="AlphaFoldDB" id="A0A097R2R1"/>
<dbReference type="PANTHER" id="PTHR33121">
    <property type="entry name" value="CYCLIC DI-GMP PHOSPHODIESTERASE PDEF"/>
    <property type="match status" value="1"/>
</dbReference>
<gene>
    <name evidence="2" type="ORF">AT03_11845</name>
</gene>
<accession>A0A097R2R1</accession>
<dbReference type="InterPro" id="IPR035919">
    <property type="entry name" value="EAL_sf"/>
</dbReference>
<feature type="domain" description="EAL" evidence="1">
    <location>
        <begin position="22"/>
        <end position="274"/>
    </location>
</feature>
<dbReference type="Gene3D" id="3.20.20.450">
    <property type="entry name" value="EAL domain"/>
    <property type="match status" value="1"/>
</dbReference>
<sequence>MNNKHYNILGILDQSVSPLELEMALQTALQSAFTEHEFYLDYQAQCNINGTLLGAEALVRWRHPQQGTLLPYDFLDSLERFGLMHALNLWIADNVCQLLQRVHREISPDLILSFNLPLAQLYTTEFSEQIGNVLQRYDIPANRLVIELLGDNDLFSDPLIMTELHKLRALGCGLSVDHFGDNYQLLSLLADLPLTQIKIPGELIHAMQNPDACMLVEHLILIANALNMNVIAEHVETEEQFKALEALGCPALQGYYLFSPMNEKNFFIVCKQLTEIRRSYNNVERGELSPVDYKR</sequence>
<organism evidence="2 3">
    <name type="scientific">Hafnia alvei FB1</name>
    <dbReference type="NCBI Taxonomy" id="1453496"/>
    <lineage>
        <taxon>Bacteria</taxon>
        <taxon>Pseudomonadati</taxon>
        <taxon>Pseudomonadota</taxon>
        <taxon>Gammaproteobacteria</taxon>
        <taxon>Enterobacterales</taxon>
        <taxon>Hafniaceae</taxon>
        <taxon>Hafnia</taxon>
    </lineage>
</organism>
<dbReference type="CDD" id="cd01948">
    <property type="entry name" value="EAL"/>
    <property type="match status" value="1"/>
</dbReference>
<evidence type="ECO:0000313" key="3">
    <source>
        <dbReference type="Proteomes" id="UP000029986"/>
    </source>
</evidence>
<dbReference type="SMART" id="SM00052">
    <property type="entry name" value="EAL"/>
    <property type="match status" value="1"/>
</dbReference>
<dbReference type="RefSeq" id="WP_025796786.1">
    <property type="nucleotide sequence ID" value="NZ_CP009706.1"/>
</dbReference>
<dbReference type="PANTHER" id="PTHR33121:SF70">
    <property type="entry name" value="SIGNALING PROTEIN YKOW"/>
    <property type="match status" value="1"/>
</dbReference>
<dbReference type="SUPFAM" id="SSF141868">
    <property type="entry name" value="EAL domain-like"/>
    <property type="match status" value="1"/>
</dbReference>
<dbReference type="InterPro" id="IPR050706">
    <property type="entry name" value="Cyclic-di-GMP_PDE-like"/>
</dbReference>
<reference evidence="2 3" key="1">
    <citation type="journal article" date="2014" name="Gut Pathog.">
        <title>Gene clusters of Hafnia alvei strain FB1 important in survival and pathogenesis: a draft genome perspective.</title>
        <authorList>
            <person name="Tan J.Y."/>
            <person name="Yin W.F."/>
            <person name="Chan K.G."/>
        </authorList>
    </citation>
    <scope>NUCLEOTIDE SEQUENCE [LARGE SCALE GENOMIC DNA]</scope>
    <source>
        <strain evidence="2 3">FB1</strain>
    </source>
</reference>